<gene>
    <name evidence="2" type="ORF">NQ314_009463</name>
</gene>
<accession>A0AAV8XZE8</accession>
<dbReference type="AlphaFoldDB" id="A0AAV8XZE8"/>
<evidence type="ECO:0000256" key="1">
    <source>
        <dbReference type="SAM" id="MobiDB-lite"/>
    </source>
</evidence>
<organism evidence="2 3">
    <name type="scientific">Rhamnusium bicolor</name>
    <dbReference type="NCBI Taxonomy" id="1586634"/>
    <lineage>
        <taxon>Eukaryota</taxon>
        <taxon>Metazoa</taxon>
        <taxon>Ecdysozoa</taxon>
        <taxon>Arthropoda</taxon>
        <taxon>Hexapoda</taxon>
        <taxon>Insecta</taxon>
        <taxon>Pterygota</taxon>
        <taxon>Neoptera</taxon>
        <taxon>Endopterygota</taxon>
        <taxon>Coleoptera</taxon>
        <taxon>Polyphaga</taxon>
        <taxon>Cucujiformia</taxon>
        <taxon>Chrysomeloidea</taxon>
        <taxon>Cerambycidae</taxon>
        <taxon>Lepturinae</taxon>
        <taxon>Rhagiini</taxon>
        <taxon>Rhamnusium</taxon>
    </lineage>
</organism>
<keyword evidence="3" id="KW-1185">Reference proteome</keyword>
<feature type="region of interest" description="Disordered" evidence="1">
    <location>
        <begin position="1"/>
        <end position="29"/>
    </location>
</feature>
<comment type="caution">
    <text evidence="2">The sequence shown here is derived from an EMBL/GenBank/DDBJ whole genome shotgun (WGS) entry which is preliminary data.</text>
</comment>
<proteinExistence type="predicted"/>
<sequence length="80" mass="9110">MEETSSEEDNENEWEVDDDSDNDSSLADLEIDPTSFSLENIQQSDFISVQLKGKKLICAFYALPMVRADTIIYKELENSV</sequence>
<dbReference type="EMBL" id="JANEYF010002588">
    <property type="protein sequence ID" value="KAJ8944524.1"/>
    <property type="molecule type" value="Genomic_DNA"/>
</dbReference>
<name>A0AAV8XZE8_9CUCU</name>
<evidence type="ECO:0000313" key="2">
    <source>
        <dbReference type="EMBL" id="KAJ8944524.1"/>
    </source>
</evidence>
<dbReference type="Proteomes" id="UP001162156">
    <property type="component" value="Unassembled WGS sequence"/>
</dbReference>
<protein>
    <submittedName>
        <fullName evidence="2">Uncharacterized protein</fullName>
    </submittedName>
</protein>
<evidence type="ECO:0000313" key="3">
    <source>
        <dbReference type="Proteomes" id="UP001162156"/>
    </source>
</evidence>
<feature type="compositionally biased region" description="Acidic residues" evidence="1">
    <location>
        <begin position="1"/>
        <end position="22"/>
    </location>
</feature>
<reference evidence="2" key="1">
    <citation type="journal article" date="2023" name="Insect Mol. Biol.">
        <title>Genome sequencing provides insights into the evolution of gene families encoding plant cell wall-degrading enzymes in longhorned beetles.</title>
        <authorList>
            <person name="Shin N.R."/>
            <person name="Okamura Y."/>
            <person name="Kirsch R."/>
            <person name="Pauchet Y."/>
        </authorList>
    </citation>
    <scope>NUCLEOTIDE SEQUENCE</scope>
    <source>
        <strain evidence="2">RBIC_L_NR</strain>
    </source>
</reference>